<gene>
    <name evidence="2" type="ORF">O6P33_10145</name>
</gene>
<dbReference type="SUPFAM" id="SSF53474">
    <property type="entry name" value="alpha/beta-Hydrolases"/>
    <property type="match status" value="1"/>
</dbReference>
<feature type="domain" description="Serine aminopeptidase S33" evidence="1">
    <location>
        <begin position="57"/>
        <end position="140"/>
    </location>
</feature>
<reference evidence="2 3" key="1">
    <citation type="submission" date="2022-12" db="EMBL/GenBank/DDBJ databases">
        <title>Coexistence and Characterization of a Novel Tigecycline Resistance gene tet(X) variant and blaNDM-1 in a Pseudomonas caeni Isolate of Chicken Origin.</title>
        <authorList>
            <person name="Lu X."/>
            <person name="Zhang L."/>
            <person name="Li R."/>
            <person name="Wang Z."/>
        </authorList>
    </citation>
    <scope>NUCLEOTIDE SEQUENCE [LARGE SCALE GENOMIC DNA]</scope>
    <source>
        <strain evidence="2 3">CE14</strain>
    </source>
</reference>
<dbReference type="Pfam" id="PF12146">
    <property type="entry name" value="Hydrolase_4"/>
    <property type="match status" value="1"/>
</dbReference>
<organism evidence="2 3">
    <name type="scientific">Denitrificimonas caeni</name>
    <dbReference type="NCBI Taxonomy" id="521720"/>
    <lineage>
        <taxon>Bacteria</taxon>
        <taxon>Pseudomonadati</taxon>
        <taxon>Pseudomonadota</taxon>
        <taxon>Gammaproteobacteria</taxon>
        <taxon>Pseudomonadales</taxon>
        <taxon>Pseudomonadaceae</taxon>
        <taxon>Denitrificimonas</taxon>
    </lineage>
</organism>
<dbReference type="RefSeq" id="WP_269817665.1">
    <property type="nucleotide sequence ID" value="NZ_CP114976.1"/>
</dbReference>
<dbReference type="AlphaFoldDB" id="A0AAE9VNS1"/>
<evidence type="ECO:0000313" key="2">
    <source>
        <dbReference type="EMBL" id="WBE24722.1"/>
    </source>
</evidence>
<dbReference type="EMBL" id="CP114976">
    <property type="protein sequence ID" value="WBE24722.1"/>
    <property type="molecule type" value="Genomic_DNA"/>
</dbReference>
<dbReference type="Gene3D" id="3.40.50.1820">
    <property type="entry name" value="alpha/beta hydrolase"/>
    <property type="match status" value="1"/>
</dbReference>
<proteinExistence type="predicted"/>
<dbReference type="Proteomes" id="UP001212189">
    <property type="component" value="Chromosome"/>
</dbReference>
<protein>
    <submittedName>
        <fullName evidence="2">Alpha/beta fold hydrolase</fullName>
    </submittedName>
</protein>
<dbReference type="KEGG" id="dce:O6P33_10145"/>
<dbReference type="InterPro" id="IPR022742">
    <property type="entry name" value="Hydrolase_4"/>
</dbReference>
<evidence type="ECO:0000259" key="1">
    <source>
        <dbReference type="Pfam" id="PF12146"/>
    </source>
</evidence>
<dbReference type="GO" id="GO:0016787">
    <property type="term" value="F:hydrolase activity"/>
    <property type="evidence" value="ECO:0007669"/>
    <property type="project" value="UniProtKB-KW"/>
</dbReference>
<name>A0AAE9VNS1_9GAMM</name>
<dbReference type="PANTHER" id="PTHR42103:SF2">
    <property type="entry name" value="AB HYDROLASE-1 DOMAIN-CONTAINING PROTEIN"/>
    <property type="match status" value="1"/>
</dbReference>
<dbReference type="PANTHER" id="PTHR42103">
    <property type="entry name" value="ALPHA/BETA-HYDROLASES SUPERFAMILY PROTEIN"/>
    <property type="match status" value="1"/>
</dbReference>
<sequence>MLARENPIMIDGPAGALQALHLPVADARGIALICHPNPSQGGTMLNKVVSTLQRTARDSGLATLRFNFRGTGKSEGEHDMYSGEVDDAEAALTWLQEQHPHLPIYLLGFSFGGFVAGSLSGRLQQAGVAVEQVYLVAPAVMRFDAEHQLASECQLTVIQPEEDEIIDPELVYQWSAALTQPHELLKVAECGHFFHGRLVELKELVAERL</sequence>
<evidence type="ECO:0000313" key="3">
    <source>
        <dbReference type="Proteomes" id="UP001212189"/>
    </source>
</evidence>
<accession>A0AAE9VNS1</accession>
<dbReference type="InterPro" id="IPR029058">
    <property type="entry name" value="AB_hydrolase_fold"/>
</dbReference>
<keyword evidence="2" id="KW-0378">Hydrolase</keyword>
<keyword evidence="3" id="KW-1185">Reference proteome</keyword>